<accession>A0A0M0JNK3</accession>
<dbReference type="GO" id="GO:0008865">
    <property type="term" value="F:fructokinase activity"/>
    <property type="evidence" value="ECO:0007669"/>
    <property type="project" value="UniProtKB-EC"/>
</dbReference>
<comment type="catalytic activity">
    <reaction evidence="12">
        <text>D-fructose + ATP = D-fructose 6-phosphate + ADP + H(+)</text>
        <dbReference type="Rhea" id="RHEA:16125"/>
        <dbReference type="ChEBI" id="CHEBI:15378"/>
        <dbReference type="ChEBI" id="CHEBI:30616"/>
        <dbReference type="ChEBI" id="CHEBI:37721"/>
        <dbReference type="ChEBI" id="CHEBI:61527"/>
        <dbReference type="ChEBI" id="CHEBI:456216"/>
        <dbReference type="EC" id="2.7.1.4"/>
    </reaction>
</comment>
<keyword evidence="14" id="KW-1185">Reference proteome</keyword>
<evidence type="ECO:0000256" key="4">
    <source>
        <dbReference type="ARBA" id="ARBA00022723"/>
    </source>
</evidence>
<dbReference type="PANTHER" id="PTHR42742">
    <property type="entry name" value="TRANSCRIPTIONAL REPRESSOR MPRA"/>
    <property type="match status" value="1"/>
</dbReference>
<proteinExistence type="inferred from homology"/>
<organism evidence="13 14">
    <name type="scientific">Chrysochromulina tobinii</name>
    <dbReference type="NCBI Taxonomy" id="1460289"/>
    <lineage>
        <taxon>Eukaryota</taxon>
        <taxon>Haptista</taxon>
        <taxon>Haptophyta</taxon>
        <taxon>Prymnesiophyceae</taxon>
        <taxon>Prymnesiales</taxon>
        <taxon>Chrysochromulinaceae</taxon>
        <taxon>Chrysochromulina</taxon>
    </lineage>
</organism>
<dbReference type="Pfam" id="PF00480">
    <property type="entry name" value="ROK"/>
    <property type="match status" value="1"/>
</dbReference>
<keyword evidence="9" id="KW-0460">Magnesium</keyword>
<keyword evidence="4" id="KW-0479">Metal-binding</keyword>
<evidence type="ECO:0000256" key="11">
    <source>
        <dbReference type="ARBA" id="ARBA00038887"/>
    </source>
</evidence>
<comment type="caution">
    <text evidence="13">The sequence shown here is derived from an EMBL/GenBank/DDBJ whole genome shotgun (WGS) entry which is preliminary data.</text>
</comment>
<protein>
    <recommendedName>
        <fullName evidence="11">fructokinase</fullName>
        <ecNumber evidence="11">2.7.1.4</ecNumber>
    </recommendedName>
</protein>
<keyword evidence="3" id="KW-0808">Transferase</keyword>
<evidence type="ECO:0000256" key="5">
    <source>
        <dbReference type="ARBA" id="ARBA00022741"/>
    </source>
</evidence>
<name>A0A0M0JNK3_9EUKA</name>
<keyword evidence="6" id="KW-0418">Kinase</keyword>
<sequence length="356" mass="37145">MARLAAVEGGGTTFVVAIASDPTTVLERAEFPTTTPKDTLRKCCEWLASRHYDALGVACFGPLDLKPDSPTFGYITTTPKPGWQQTNILGPLKAVRPAAPTLFDTDVNAPAAAEYEHMVAEARARGVAPPTSCCYITVGTGIGVGLVINEKPVHGMMHPEGGHMCVPRRAADAGFEGPNPNDTFGGLCAENMGCSVALVKRGALVGVHALKDLSDDDPQWDACAHYLGALCANVVLLASPEKIVMSGGVMLRTSLFPKVRARMQAMLNGYIQCEQVLTPEGIASYVTPSTWGNDAGMVGALTLAAKALEQQRATEKSAGKSAGRGVIMAASGLGERGLLVAGLVVAVLAVAAMRSR</sequence>
<dbReference type="Proteomes" id="UP000037460">
    <property type="component" value="Unassembled WGS sequence"/>
</dbReference>
<keyword evidence="5" id="KW-0547">Nucleotide-binding</keyword>
<keyword evidence="7" id="KW-0862">Zinc</keyword>
<evidence type="ECO:0000256" key="10">
    <source>
        <dbReference type="ARBA" id="ARBA00023277"/>
    </source>
</evidence>
<dbReference type="SUPFAM" id="SSF53067">
    <property type="entry name" value="Actin-like ATPase domain"/>
    <property type="match status" value="1"/>
</dbReference>
<evidence type="ECO:0000256" key="12">
    <source>
        <dbReference type="ARBA" id="ARBA00048451"/>
    </source>
</evidence>
<evidence type="ECO:0000256" key="8">
    <source>
        <dbReference type="ARBA" id="ARBA00022840"/>
    </source>
</evidence>
<comment type="cofactor">
    <cofactor evidence="1">
        <name>Mg(2+)</name>
        <dbReference type="ChEBI" id="CHEBI:18420"/>
    </cofactor>
</comment>
<evidence type="ECO:0000313" key="14">
    <source>
        <dbReference type="Proteomes" id="UP000037460"/>
    </source>
</evidence>
<dbReference type="OrthoDB" id="10260668at2759"/>
<gene>
    <name evidence="13" type="ORF">Ctob_007543</name>
</gene>
<comment type="similarity">
    <text evidence="2">Belongs to the ROK (NagC/XylR) family.</text>
</comment>
<keyword evidence="10" id="KW-0119">Carbohydrate metabolism</keyword>
<evidence type="ECO:0000256" key="6">
    <source>
        <dbReference type="ARBA" id="ARBA00022777"/>
    </source>
</evidence>
<dbReference type="FunFam" id="3.30.420.40:FF:000153">
    <property type="entry name" value="Putative fructokinase"/>
    <property type="match status" value="1"/>
</dbReference>
<dbReference type="EMBL" id="JWZX01002609">
    <property type="protein sequence ID" value="KOO28166.1"/>
    <property type="molecule type" value="Genomic_DNA"/>
</dbReference>
<evidence type="ECO:0000256" key="9">
    <source>
        <dbReference type="ARBA" id="ARBA00022842"/>
    </source>
</evidence>
<evidence type="ECO:0000313" key="13">
    <source>
        <dbReference type="EMBL" id="KOO28166.1"/>
    </source>
</evidence>
<dbReference type="PANTHER" id="PTHR42742:SF3">
    <property type="entry name" value="FRUCTOKINASE"/>
    <property type="match status" value="1"/>
</dbReference>
<dbReference type="GO" id="GO:0046872">
    <property type="term" value="F:metal ion binding"/>
    <property type="evidence" value="ECO:0007669"/>
    <property type="project" value="UniProtKB-KW"/>
</dbReference>
<dbReference type="CDD" id="cd24067">
    <property type="entry name" value="ASKHA_NBD_ROK_BsFRK-like"/>
    <property type="match status" value="1"/>
</dbReference>
<dbReference type="GO" id="GO:0005524">
    <property type="term" value="F:ATP binding"/>
    <property type="evidence" value="ECO:0007669"/>
    <property type="project" value="UniProtKB-KW"/>
</dbReference>
<evidence type="ECO:0000256" key="2">
    <source>
        <dbReference type="ARBA" id="ARBA00006479"/>
    </source>
</evidence>
<keyword evidence="8" id="KW-0067">ATP-binding</keyword>
<evidence type="ECO:0000256" key="1">
    <source>
        <dbReference type="ARBA" id="ARBA00001946"/>
    </source>
</evidence>
<evidence type="ECO:0000256" key="3">
    <source>
        <dbReference type="ARBA" id="ARBA00022679"/>
    </source>
</evidence>
<dbReference type="AlphaFoldDB" id="A0A0M0JNK3"/>
<reference evidence="14" key="1">
    <citation type="journal article" date="2015" name="PLoS Genet.">
        <title>Genome Sequence and Transcriptome Analyses of Chrysochromulina tobin: Metabolic Tools for Enhanced Algal Fitness in the Prominent Order Prymnesiales (Haptophyceae).</title>
        <authorList>
            <person name="Hovde B.T."/>
            <person name="Deodato C.R."/>
            <person name="Hunsperger H.M."/>
            <person name="Ryken S.A."/>
            <person name="Yost W."/>
            <person name="Jha R.K."/>
            <person name="Patterson J."/>
            <person name="Monnat R.J. Jr."/>
            <person name="Barlow S.B."/>
            <person name="Starkenburg S.R."/>
            <person name="Cattolico R.A."/>
        </authorList>
    </citation>
    <scope>NUCLEOTIDE SEQUENCE</scope>
    <source>
        <strain evidence="14">CCMP291</strain>
    </source>
</reference>
<evidence type="ECO:0000256" key="7">
    <source>
        <dbReference type="ARBA" id="ARBA00022833"/>
    </source>
</evidence>
<dbReference type="PROSITE" id="PS01125">
    <property type="entry name" value="ROK"/>
    <property type="match status" value="1"/>
</dbReference>
<dbReference type="InterPro" id="IPR051804">
    <property type="entry name" value="Carb_Metab_Reg_Kinase/Isom"/>
</dbReference>
<dbReference type="Gene3D" id="3.30.420.40">
    <property type="match status" value="2"/>
</dbReference>
<dbReference type="InterPro" id="IPR049874">
    <property type="entry name" value="ROK_cs"/>
</dbReference>
<dbReference type="EC" id="2.7.1.4" evidence="11"/>
<dbReference type="InterPro" id="IPR000600">
    <property type="entry name" value="ROK"/>
</dbReference>
<dbReference type="InterPro" id="IPR043129">
    <property type="entry name" value="ATPase_NBD"/>
</dbReference>